<dbReference type="AlphaFoldDB" id="A0A645JAI3"/>
<reference evidence="1" key="1">
    <citation type="submission" date="2019-08" db="EMBL/GenBank/DDBJ databases">
        <authorList>
            <person name="Kucharzyk K."/>
            <person name="Murdoch R.W."/>
            <person name="Higgins S."/>
            <person name="Loffler F."/>
        </authorList>
    </citation>
    <scope>NUCLEOTIDE SEQUENCE</scope>
</reference>
<organism evidence="1">
    <name type="scientific">bioreactor metagenome</name>
    <dbReference type="NCBI Taxonomy" id="1076179"/>
    <lineage>
        <taxon>unclassified sequences</taxon>
        <taxon>metagenomes</taxon>
        <taxon>ecological metagenomes</taxon>
    </lineage>
</organism>
<sequence length="90" mass="9945">MPHDEIQARGFFIAVIHEGEFGVHAVMTVNVGVVQISILRQGAAPQIGADACFPDSLLGDEHLEALILPVPVDMRQRFKFLRLTHEAVKE</sequence>
<protein>
    <submittedName>
        <fullName evidence="1">Uncharacterized protein</fullName>
    </submittedName>
</protein>
<accession>A0A645JAI3</accession>
<dbReference type="EMBL" id="VSSQ01134991">
    <property type="protein sequence ID" value="MPN60122.1"/>
    <property type="molecule type" value="Genomic_DNA"/>
</dbReference>
<name>A0A645JAI3_9ZZZZ</name>
<gene>
    <name evidence="1" type="ORF">SDC9_207847</name>
</gene>
<comment type="caution">
    <text evidence="1">The sequence shown here is derived from an EMBL/GenBank/DDBJ whole genome shotgun (WGS) entry which is preliminary data.</text>
</comment>
<evidence type="ECO:0000313" key="1">
    <source>
        <dbReference type="EMBL" id="MPN60122.1"/>
    </source>
</evidence>
<proteinExistence type="predicted"/>